<accession>A0A0D3KAL1</accession>
<evidence type="ECO:0000256" key="4">
    <source>
        <dbReference type="ARBA" id="ARBA00022801"/>
    </source>
</evidence>
<evidence type="ECO:0000256" key="6">
    <source>
        <dbReference type="PROSITE-ProRule" id="PRU01379"/>
    </source>
</evidence>
<dbReference type="RefSeq" id="XP_005785225.1">
    <property type="nucleotide sequence ID" value="XM_005785168.1"/>
</dbReference>
<dbReference type="GO" id="GO:0008270">
    <property type="term" value="F:zinc ion binding"/>
    <property type="evidence" value="ECO:0007669"/>
    <property type="project" value="InterPro"/>
</dbReference>
<keyword evidence="4" id="KW-0378">Hydrolase</keyword>
<dbReference type="InterPro" id="IPR055438">
    <property type="entry name" value="AstE_AspA_cat"/>
</dbReference>
<evidence type="ECO:0000259" key="7">
    <source>
        <dbReference type="PROSITE" id="PS52035"/>
    </source>
</evidence>
<dbReference type="GO" id="GO:0006508">
    <property type="term" value="P:proteolysis"/>
    <property type="evidence" value="ECO:0007669"/>
    <property type="project" value="InterPro"/>
</dbReference>
<keyword evidence="9" id="KW-1185">Reference proteome</keyword>
<dbReference type="AlphaFoldDB" id="A0A0D3KAL1"/>
<dbReference type="PROSITE" id="PS52035">
    <property type="entry name" value="PEPTIDASE_M14"/>
    <property type="match status" value="1"/>
</dbReference>
<evidence type="ECO:0000256" key="2">
    <source>
        <dbReference type="ARBA" id="ARBA00005988"/>
    </source>
</evidence>
<dbReference type="EnsemblProtists" id="EOD32796">
    <property type="protein sequence ID" value="EOD32796"/>
    <property type="gene ID" value="EMIHUDRAFT_230394"/>
</dbReference>
<dbReference type="SUPFAM" id="SSF53187">
    <property type="entry name" value="Zn-dependent exopeptidases"/>
    <property type="match status" value="1"/>
</dbReference>
<dbReference type="CDD" id="cd06231">
    <property type="entry name" value="M14_REP34-like"/>
    <property type="match status" value="1"/>
</dbReference>
<evidence type="ECO:0000313" key="9">
    <source>
        <dbReference type="Proteomes" id="UP000013827"/>
    </source>
</evidence>
<comment type="caution">
    <text evidence="6">Lacks conserved residue(s) required for the propagation of feature annotation.</text>
</comment>
<proteinExistence type="inferred from homology"/>
<name>A0A0D3KAL1_EMIH1</name>
<dbReference type="GO" id="GO:0004181">
    <property type="term" value="F:metallocarboxypeptidase activity"/>
    <property type="evidence" value="ECO:0007669"/>
    <property type="project" value="InterPro"/>
</dbReference>
<evidence type="ECO:0000256" key="5">
    <source>
        <dbReference type="ARBA" id="ARBA00022833"/>
    </source>
</evidence>
<organism evidence="8 9">
    <name type="scientific">Emiliania huxleyi (strain CCMP1516)</name>
    <dbReference type="NCBI Taxonomy" id="280463"/>
    <lineage>
        <taxon>Eukaryota</taxon>
        <taxon>Haptista</taxon>
        <taxon>Haptophyta</taxon>
        <taxon>Prymnesiophyceae</taxon>
        <taxon>Isochrysidales</taxon>
        <taxon>Noelaerhabdaceae</taxon>
        <taxon>Emiliania</taxon>
    </lineage>
</organism>
<dbReference type="PaxDb" id="2903-EOD32796"/>
<dbReference type="GeneID" id="17278069"/>
<reference evidence="8" key="2">
    <citation type="submission" date="2024-10" db="UniProtKB">
        <authorList>
            <consortium name="EnsemblProtists"/>
        </authorList>
    </citation>
    <scope>IDENTIFICATION</scope>
</reference>
<dbReference type="InterPro" id="IPR000834">
    <property type="entry name" value="Peptidase_M14"/>
</dbReference>
<feature type="domain" description="Peptidase M14" evidence="7">
    <location>
        <begin position="30"/>
        <end position="317"/>
    </location>
</feature>
<evidence type="ECO:0000256" key="1">
    <source>
        <dbReference type="ARBA" id="ARBA00001947"/>
    </source>
</evidence>
<dbReference type="GO" id="GO:0016788">
    <property type="term" value="F:hydrolase activity, acting on ester bonds"/>
    <property type="evidence" value="ECO:0007669"/>
    <property type="project" value="InterPro"/>
</dbReference>
<dbReference type="Pfam" id="PF24827">
    <property type="entry name" value="AstE_AspA_cat"/>
    <property type="match status" value="1"/>
</dbReference>
<sequence>MATPYRIGTPGTPWGDKERADWLASTEVQRSYTADVLDKLTALHDRFEVREYGALSGPSKAWPRDRYPLFSVRTKGWSAAKPSVLVTGGVHGYETSGVQGALQFLHTLPDRFVERFNLLVCPCVSPWGYETIQRWNAFAVDPNRSFADGSSEESKALIELVASMEVERWLVHVDLHETTDADKLEFRPAKFARDGLALDAAGAYFVSAIPDGFYVVGDSLNPQPSFQAAVIDAVKRVTHIAPPDEAGNIIGSPIVQEGVINYPVKELGLCASVAAAAYCTTTEVYPDSPRASDQICNDAQVAAITGALDFLLNEGIT</sequence>
<protein>
    <recommendedName>
        <fullName evidence="7">Peptidase M14 domain-containing protein</fullName>
    </recommendedName>
</protein>
<dbReference type="eggNOG" id="ENOG502RDMV">
    <property type="taxonomic scope" value="Eukaryota"/>
</dbReference>
<dbReference type="Gene3D" id="3.40.630.10">
    <property type="entry name" value="Zn peptidases"/>
    <property type="match status" value="1"/>
</dbReference>
<comment type="cofactor">
    <cofactor evidence="1">
        <name>Zn(2+)</name>
        <dbReference type="ChEBI" id="CHEBI:29105"/>
    </cofactor>
</comment>
<keyword evidence="5" id="KW-0862">Zinc</keyword>
<dbReference type="KEGG" id="ehx:EMIHUDRAFT_230394"/>
<evidence type="ECO:0000256" key="3">
    <source>
        <dbReference type="ARBA" id="ARBA00022723"/>
    </source>
</evidence>
<dbReference type="Proteomes" id="UP000013827">
    <property type="component" value="Unassembled WGS sequence"/>
</dbReference>
<keyword evidence="3" id="KW-0479">Metal-binding</keyword>
<dbReference type="HOGENOM" id="CLU_079078_0_0_1"/>
<comment type="similarity">
    <text evidence="2 6">Belongs to the peptidase M14 family.</text>
</comment>
<reference evidence="9" key="1">
    <citation type="journal article" date="2013" name="Nature">
        <title>Pan genome of the phytoplankton Emiliania underpins its global distribution.</title>
        <authorList>
            <person name="Read B.A."/>
            <person name="Kegel J."/>
            <person name="Klute M.J."/>
            <person name="Kuo A."/>
            <person name="Lefebvre S.C."/>
            <person name="Maumus F."/>
            <person name="Mayer C."/>
            <person name="Miller J."/>
            <person name="Monier A."/>
            <person name="Salamov A."/>
            <person name="Young J."/>
            <person name="Aguilar M."/>
            <person name="Claverie J.M."/>
            <person name="Frickenhaus S."/>
            <person name="Gonzalez K."/>
            <person name="Herman E.K."/>
            <person name="Lin Y.C."/>
            <person name="Napier J."/>
            <person name="Ogata H."/>
            <person name="Sarno A.F."/>
            <person name="Shmutz J."/>
            <person name="Schroeder D."/>
            <person name="de Vargas C."/>
            <person name="Verret F."/>
            <person name="von Dassow P."/>
            <person name="Valentin K."/>
            <person name="Van de Peer Y."/>
            <person name="Wheeler G."/>
            <person name="Dacks J.B."/>
            <person name="Delwiche C.F."/>
            <person name="Dyhrman S.T."/>
            <person name="Glockner G."/>
            <person name="John U."/>
            <person name="Richards T."/>
            <person name="Worden A.Z."/>
            <person name="Zhang X."/>
            <person name="Grigoriev I.V."/>
            <person name="Allen A.E."/>
            <person name="Bidle K."/>
            <person name="Borodovsky M."/>
            <person name="Bowler C."/>
            <person name="Brownlee C."/>
            <person name="Cock J.M."/>
            <person name="Elias M."/>
            <person name="Gladyshev V.N."/>
            <person name="Groth M."/>
            <person name="Guda C."/>
            <person name="Hadaegh A."/>
            <person name="Iglesias-Rodriguez M.D."/>
            <person name="Jenkins J."/>
            <person name="Jones B.M."/>
            <person name="Lawson T."/>
            <person name="Leese F."/>
            <person name="Lindquist E."/>
            <person name="Lobanov A."/>
            <person name="Lomsadze A."/>
            <person name="Malik S.B."/>
            <person name="Marsh M.E."/>
            <person name="Mackinder L."/>
            <person name="Mock T."/>
            <person name="Mueller-Roeber B."/>
            <person name="Pagarete A."/>
            <person name="Parker M."/>
            <person name="Probert I."/>
            <person name="Quesneville H."/>
            <person name="Raines C."/>
            <person name="Rensing S.A."/>
            <person name="Riano-Pachon D.M."/>
            <person name="Richier S."/>
            <person name="Rokitta S."/>
            <person name="Shiraiwa Y."/>
            <person name="Soanes D.M."/>
            <person name="van der Giezen M."/>
            <person name="Wahlund T.M."/>
            <person name="Williams B."/>
            <person name="Wilson W."/>
            <person name="Wolfe G."/>
            <person name="Wurch L.L."/>
        </authorList>
    </citation>
    <scope>NUCLEOTIDE SEQUENCE</scope>
</reference>
<evidence type="ECO:0000313" key="8">
    <source>
        <dbReference type="EnsemblProtists" id="EOD32796"/>
    </source>
</evidence>